<gene>
    <name evidence="1" type="ORF">Amac_010310</name>
</gene>
<reference evidence="1 2" key="1">
    <citation type="submission" date="2019-10" db="EMBL/GenBank/DDBJ databases">
        <title>Whole genome shotgun sequence of Acrocarpospora macrocephala NBRC 16266.</title>
        <authorList>
            <person name="Ichikawa N."/>
            <person name="Kimura A."/>
            <person name="Kitahashi Y."/>
            <person name="Komaki H."/>
            <person name="Oguchi A."/>
        </authorList>
    </citation>
    <scope>NUCLEOTIDE SEQUENCE [LARGE SCALE GENOMIC DNA]</scope>
    <source>
        <strain evidence="1 2">NBRC 16266</strain>
    </source>
</reference>
<sequence length="100" mass="11389">MTTTPARRYQTRPAEPRQVEAVLLTDDNLDAVRDWLKRCGYNAQRAHGQINVLVGLGYQVFRPDDWLINDGKRLWGLNPDDFNTAFEPAAPTSEEGVECR</sequence>
<dbReference type="EMBL" id="BLAE01000006">
    <property type="protein sequence ID" value="GES07436.1"/>
    <property type="molecule type" value="Genomic_DNA"/>
</dbReference>
<name>A0A5M3WF56_9ACTN</name>
<protein>
    <submittedName>
        <fullName evidence="1">Uncharacterized protein</fullName>
    </submittedName>
</protein>
<dbReference type="RefSeq" id="WP_155353143.1">
    <property type="nucleotide sequence ID" value="NZ_BAAAHL010000012.1"/>
</dbReference>
<accession>A0A5M3WF56</accession>
<dbReference type="Proteomes" id="UP000331127">
    <property type="component" value="Unassembled WGS sequence"/>
</dbReference>
<evidence type="ECO:0000313" key="2">
    <source>
        <dbReference type="Proteomes" id="UP000331127"/>
    </source>
</evidence>
<evidence type="ECO:0000313" key="1">
    <source>
        <dbReference type="EMBL" id="GES07436.1"/>
    </source>
</evidence>
<dbReference type="AlphaFoldDB" id="A0A5M3WF56"/>
<keyword evidence="2" id="KW-1185">Reference proteome</keyword>
<proteinExistence type="predicted"/>
<comment type="caution">
    <text evidence="1">The sequence shown here is derived from an EMBL/GenBank/DDBJ whole genome shotgun (WGS) entry which is preliminary data.</text>
</comment>
<organism evidence="1 2">
    <name type="scientific">Acrocarpospora macrocephala</name>
    <dbReference type="NCBI Taxonomy" id="150177"/>
    <lineage>
        <taxon>Bacteria</taxon>
        <taxon>Bacillati</taxon>
        <taxon>Actinomycetota</taxon>
        <taxon>Actinomycetes</taxon>
        <taxon>Streptosporangiales</taxon>
        <taxon>Streptosporangiaceae</taxon>
        <taxon>Acrocarpospora</taxon>
    </lineage>
</organism>